<evidence type="ECO:0000313" key="3">
    <source>
        <dbReference type="EMBL" id="BBF70688.1"/>
    </source>
</evidence>
<organism evidence="3 4">
    <name type="scientific">Sphingomonas bisphenolicum</name>
    <dbReference type="NCBI Taxonomy" id="296544"/>
    <lineage>
        <taxon>Bacteria</taxon>
        <taxon>Pseudomonadati</taxon>
        <taxon>Pseudomonadota</taxon>
        <taxon>Alphaproteobacteria</taxon>
        <taxon>Sphingomonadales</taxon>
        <taxon>Sphingomonadaceae</taxon>
        <taxon>Sphingomonas</taxon>
    </lineage>
</organism>
<feature type="compositionally biased region" description="Low complexity" evidence="1">
    <location>
        <begin position="32"/>
        <end position="57"/>
    </location>
</feature>
<dbReference type="InterPro" id="IPR012347">
    <property type="entry name" value="Ferritin-like"/>
</dbReference>
<dbReference type="RefSeq" id="WP_261934949.1">
    <property type="nucleotide sequence ID" value="NZ_AP018817.1"/>
</dbReference>
<proteinExistence type="predicted"/>
<keyword evidence="4" id="KW-1185">Reference proteome</keyword>
<evidence type="ECO:0000313" key="4">
    <source>
        <dbReference type="Proteomes" id="UP001059971"/>
    </source>
</evidence>
<sequence>MSYSKFFTISIVPALLLTACDDKPGAARAGDPATSNAAASDSAMAPATSTPTVSPQSAPDYLTLAGAGDLFEIESSKAVLEKTRNFKIRDFAQMMVKQHQGSTAKLKAAASQAKLTVQPPMLMPDQQSMLDRIKAASADSVDAAYLAAQKSAHQEALALHQGYAASGEVAPLKQAASEIVPVVRSHVEILGKLGS</sequence>
<dbReference type="PANTHER" id="PTHR38593:SF1">
    <property type="entry name" value="BLR2558 PROTEIN"/>
    <property type="match status" value="1"/>
</dbReference>
<protein>
    <recommendedName>
        <fullName evidence="2">DUF4142 domain-containing protein</fullName>
    </recommendedName>
</protein>
<feature type="domain" description="DUF4142" evidence="2">
    <location>
        <begin position="58"/>
        <end position="189"/>
    </location>
</feature>
<dbReference type="PROSITE" id="PS51257">
    <property type="entry name" value="PROKAR_LIPOPROTEIN"/>
    <property type="match status" value="1"/>
</dbReference>
<dbReference type="PANTHER" id="PTHR38593">
    <property type="entry name" value="BLR2558 PROTEIN"/>
    <property type="match status" value="1"/>
</dbReference>
<accession>A0ABM7G6N1</accession>
<evidence type="ECO:0000256" key="1">
    <source>
        <dbReference type="SAM" id="MobiDB-lite"/>
    </source>
</evidence>
<dbReference type="Gene3D" id="1.20.1260.10">
    <property type="match status" value="1"/>
</dbReference>
<evidence type="ECO:0000259" key="2">
    <source>
        <dbReference type="Pfam" id="PF13628"/>
    </source>
</evidence>
<dbReference type="Pfam" id="PF13628">
    <property type="entry name" value="DUF4142"/>
    <property type="match status" value="1"/>
</dbReference>
<dbReference type="InterPro" id="IPR025419">
    <property type="entry name" value="DUF4142"/>
</dbReference>
<name>A0ABM7G6N1_9SPHN</name>
<reference evidence="3" key="1">
    <citation type="submission" date="2018-07" db="EMBL/GenBank/DDBJ databases">
        <title>Complete genome sequence of Sphingomonas bisphenolicum strain AO1, a bisphenol A degradative bacterium isolated from Japanese farm field.</title>
        <authorList>
            <person name="Murakami M."/>
            <person name="Koh M."/>
            <person name="Koba S."/>
            <person name="Matsumura Y."/>
        </authorList>
    </citation>
    <scope>NUCLEOTIDE SEQUENCE</scope>
    <source>
        <strain evidence="3">AO1</strain>
    </source>
</reference>
<feature type="region of interest" description="Disordered" evidence="1">
    <location>
        <begin position="25"/>
        <end position="57"/>
    </location>
</feature>
<dbReference type="Proteomes" id="UP001059971">
    <property type="component" value="Chromosome 1"/>
</dbReference>
<gene>
    <name evidence="3" type="ORF">SBA_ch1_28880</name>
</gene>
<dbReference type="EMBL" id="AP018817">
    <property type="protein sequence ID" value="BBF70688.1"/>
    <property type="molecule type" value="Genomic_DNA"/>
</dbReference>